<comment type="catalytic activity">
    <reaction evidence="1 6">
        <text>alpha-D-ribose 1,5-bisphosphate + ATP = 5-phospho-alpha-D-ribose 1-diphosphate + ADP</text>
        <dbReference type="Rhea" id="RHEA:20109"/>
        <dbReference type="ChEBI" id="CHEBI:30616"/>
        <dbReference type="ChEBI" id="CHEBI:58017"/>
        <dbReference type="ChEBI" id="CHEBI:68688"/>
        <dbReference type="ChEBI" id="CHEBI:456216"/>
        <dbReference type="EC" id="2.7.4.23"/>
    </reaction>
</comment>
<dbReference type="Proteomes" id="UP001597186">
    <property type="component" value="Unassembled WGS sequence"/>
</dbReference>
<keyword evidence="9" id="KW-1185">Reference proteome</keyword>
<keyword evidence="5 6" id="KW-0067">ATP-binding</keyword>
<protein>
    <recommendedName>
        <fullName evidence="6">Ribose 1,5-bisphosphate phosphokinase PhnN</fullName>
        <ecNumber evidence="6">2.7.4.23</ecNumber>
    </recommendedName>
    <alternativeName>
        <fullName evidence="6">Ribose 1,5-bisphosphokinase</fullName>
    </alternativeName>
</protein>
<organism evidence="8 9">
    <name type="scientific">Lacimonas salitolerans</name>
    <dbReference type="NCBI Taxonomy" id="1323750"/>
    <lineage>
        <taxon>Bacteria</taxon>
        <taxon>Pseudomonadati</taxon>
        <taxon>Pseudomonadota</taxon>
        <taxon>Alphaproteobacteria</taxon>
        <taxon>Rhodobacterales</taxon>
        <taxon>Paracoccaceae</taxon>
        <taxon>Lacimonas</taxon>
    </lineage>
</organism>
<evidence type="ECO:0000259" key="7">
    <source>
        <dbReference type="PROSITE" id="PS50052"/>
    </source>
</evidence>
<evidence type="ECO:0000256" key="3">
    <source>
        <dbReference type="ARBA" id="ARBA00022679"/>
    </source>
</evidence>
<dbReference type="Gene3D" id="3.40.50.300">
    <property type="entry name" value="P-loop containing nucleotide triphosphate hydrolases"/>
    <property type="match status" value="1"/>
</dbReference>
<comment type="similarity">
    <text evidence="6">Belongs to the ribose 1,5-bisphosphokinase family.</text>
</comment>
<name>A0ABW4E9N7_9RHOB</name>
<evidence type="ECO:0000256" key="1">
    <source>
        <dbReference type="ARBA" id="ARBA00000373"/>
    </source>
</evidence>
<evidence type="ECO:0000313" key="8">
    <source>
        <dbReference type="EMBL" id="MFD1508035.1"/>
    </source>
</evidence>
<feature type="binding site" evidence="6">
    <location>
        <begin position="11"/>
        <end position="18"/>
    </location>
    <ligand>
        <name>ATP</name>
        <dbReference type="ChEBI" id="CHEBI:30616"/>
    </ligand>
</feature>
<sequence>MSAGRLIAVVGPSGVGKDSVMAGIAAAAPALVPVRRVITRAGDAGGEVFDAVTEDQFADMVRQGAFCLHWGAHGLCYGIPAQVLADVQGGVTRMANLSRGVLEQAAVLFPAMTVLHITASPQVLAQRLSGRGRESAEQVAARLARSVQPLPQGLEVITLRNDGALTDTVAQALSALQPERA</sequence>
<comment type="pathway">
    <text evidence="2 6">Metabolic intermediate biosynthesis; 5-phospho-alpha-D-ribose 1-diphosphate biosynthesis; 5-phospho-alpha-D-ribose 1-diphosphate from D-ribose 5-phosphate (route II): step 3/3.</text>
</comment>
<gene>
    <name evidence="6 8" type="primary">phnN</name>
    <name evidence="8" type="ORF">ACFTOW_01245</name>
</gene>
<keyword evidence="3 6" id="KW-0808">Transferase</keyword>
<evidence type="ECO:0000256" key="2">
    <source>
        <dbReference type="ARBA" id="ARBA00005069"/>
    </source>
</evidence>
<proteinExistence type="inferred from homology"/>
<dbReference type="PROSITE" id="PS50052">
    <property type="entry name" value="GUANYLATE_KINASE_2"/>
    <property type="match status" value="1"/>
</dbReference>
<evidence type="ECO:0000256" key="5">
    <source>
        <dbReference type="ARBA" id="ARBA00022840"/>
    </source>
</evidence>
<dbReference type="SUPFAM" id="SSF52540">
    <property type="entry name" value="P-loop containing nucleoside triphosphate hydrolases"/>
    <property type="match status" value="1"/>
</dbReference>
<dbReference type="HAMAP" id="MF_00836">
    <property type="entry name" value="PhnN"/>
    <property type="match status" value="1"/>
</dbReference>
<dbReference type="InterPro" id="IPR012699">
    <property type="entry name" value="PhnN"/>
</dbReference>
<keyword evidence="4 6" id="KW-0547">Nucleotide-binding</keyword>
<dbReference type="EC" id="2.7.4.23" evidence="6"/>
<evidence type="ECO:0000256" key="4">
    <source>
        <dbReference type="ARBA" id="ARBA00022741"/>
    </source>
</evidence>
<dbReference type="RefSeq" id="WP_379912256.1">
    <property type="nucleotide sequence ID" value="NZ_JBHUDD010000005.1"/>
</dbReference>
<dbReference type="InterPro" id="IPR008145">
    <property type="entry name" value="GK/Ca_channel_bsu"/>
</dbReference>
<dbReference type="EMBL" id="JBHUDD010000005">
    <property type="protein sequence ID" value="MFD1508035.1"/>
    <property type="molecule type" value="Genomic_DNA"/>
</dbReference>
<evidence type="ECO:0000256" key="6">
    <source>
        <dbReference type="HAMAP-Rule" id="MF_00836"/>
    </source>
</evidence>
<dbReference type="InterPro" id="IPR008144">
    <property type="entry name" value="Guanylate_kin-like_dom"/>
</dbReference>
<feature type="domain" description="Guanylate kinase-like" evidence="7">
    <location>
        <begin position="4"/>
        <end position="177"/>
    </location>
</feature>
<dbReference type="NCBIfam" id="TIGR02322">
    <property type="entry name" value="phosphon_PhnN"/>
    <property type="match status" value="1"/>
</dbReference>
<evidence type="ECO:0000313" key="9">
    <source>
        <dbReference type="Proteomes" id="UP001597186"/>
    </source>
</evidence>
<comment type="function">
    <text evidence="6">Catalyzes the phosphorylation of ribose 1,5-bisphosphate to 5-phospho-D-ribosyl alpha-1-diphosphate (PRPP).</text>
</comment>
<accession>A0ABW4E9N7</accession>
<dbReference type="InterPro" id="IPR027417">
    <property type="entry name" value="P-loop_NTPase"/>
</dbReference>
<reference evidence="9" key="1">
    <citation type="journal article" date="2019" name="Int. J. Syst. Evol. Microbiol.">
        <title>The Global Catalogue of Microorganisms (GCM) 10K type strain sequencing project: providing services to taxonomists for standard genome sequencing and annotation.</title>
        <authorList>
            <consortium name="The Broad Institute Genomics Platform"/>
            <consortium name="The Broad Institute Genome Sequencing Center for Infectious Disease"/>
            <person name="Wu L."/>
            <person name="Ma J."/>
        </authorList>
    </citation>
    <scope>NUCLEOTIDE SEQUENCE [LARGE SCALE GENOMIC DNA]</scope>
    <source>
        <strain evidence="9">CGMCC 1.12477</strain>
    </source>
</reference>
<comment type="caution">
    <text evidence="8">The sequence shown here is derived from an EMBL/GenBank/DDBJ whole genome shotgun (WGS) entry which is preliminary data.</text>
</comment>
<dbReference type="SMART" id="SM00072">
    <property type="entry name" value="GuKc"/>
    <property type="match status" value="1"/>
</dbReference>